<sequence>MVKKKENEFEKLARLIKEEGEDIRTELKQELGNKIDKLERRMDERFTGIERRLDETIQPQLDGHARRIKVLEIKTARTH</sequence>
<accession>A0A1F6CRV9</accession>
<dbReference type="AlphaFoldDB" id="A0A1F6CRV9"/>
<comment type="caution">
    <text evidence="1">The sequence shown here is derived from an EMBL/GenBank/DDBJ whole genome shotgun (WGS) entry which is preliminary data.</text>
</comment>
<dbReference type="EMBL" id="MFKW01000020">
    <property type="protein sequence ID" value="OGG51612.1"/>
    <property type="molecule type" value="Genomic_DNA"/>
</dbReference>
<gene>
    <name evidence="1" type="ORF">A2704_02395</name>
</gene>
<evidence type="ECO:0000313" key="1">
    <source>
        <dbReference type="EMBL" id="OGG51612.1"/>
    </source>
</evidence>
<reference evidence="1 2" key="1">
    <citation type="journal article" date="2016" name="Nat. Commun.">
        <title>Thousands of microbial genomes shed light on interconnected biogeochemical processes in an aquifer system.</title>
        <authorList>
            <person name="Anantharaman K."/>
            <person name="Brown C.T."/>
            <person name="Hug L.A."/>
            <person name="Sharon I."/>
            <person name="Castelle C.J."/>
            <person name="Probst A.J."/>
            <person name="Thomas B.C."/>
            <person name="Singh A."/>
            <person name="Wilkins M.J."/>
            <person name="Karaoz U."/>
            <person name="Brodie E.L."/>
            <person name="Williams K.H."/>
            <person name="Hubbard S.S."/>
            <person name="Banfield J.F."/>
        </authorList>
    </citation>
    <scope>NUCLEOTIDE SEQUENCE [LARGE SCALE GENOMIC DNA]</scope>
</reference>
<dbReference type="Proteomes" id="UP000176445">
    <property type="component" value="Unassembled WGS sequence"/>
</dbReference>
<proteinExistence type="predicted"/>
<organism evidence="1 2">
    <name type="scientific">Candidatus Kaiserbacteria bacterium RIFCSPHIGHO2_01_FULL_54_36b</name>
    <dbReference type="NCBI Taxonomy" id="1798483"/>
    <lineage>
        <taxon>Bacteria</taxon>
        <taxon>Candidatus Kaiseribacteriota</taxon>
    </lineage>
</organism>
<protein>
    <submittedName>
        <fullName evidence="1">Uncharacterized protein</fullName>
    </submittedName>
</protein>
<name>A0A1F6CRV9_9BACT</name>
<evidence type="ECO:0000313" key="2">
    <source>
        <dbReference type="Proteomes" id="UP000176445"/>
    </source>
</evidence>